<keyword evidence="1 2" id="KW-0378">Hydrolase</keyword>
<dbReference type="GO" id="GO:0016787">
    <property type="term" value="F:hydrolase activity"/>
    <property type="evidence" value="ECO:0007669"/>
    <property type="project" value="UniProtKB-KW"/>
</dbReference>
<dbReference type="InterPro" id="IPR020084">
    <property type="entry name" value="NUDIX_hydrolase_CS"/>
</dbReference>
<organism evidence="4">
    <name type="scientific">Bacillus mycoides</name>
    <dbReference type="NCBI Taxonomy" id="1405"/>
    <lineage>
        <taxon>Bacteria</taxon>
        <taxon>Bacillati</taxon>
        <taxon>Bacillota</taxon>
        <taxon>Bacilli</taxon>
        <taxon>Bacillales</taxon>
        <taxon>Bacillaceae</taxon>
        <taxon>Bacillus</taxon>
        <taxon>Bacillus cereus group</taxon>
    </lineage>
</organism>
<dbReference type="InterPro" id="IPR015797">
    <property type="entry name" value="NUDIX_hydrolase-like_dom_sf"/>
</dbReference>
<dbReference type="InterPro" id="IPR020476">
    <property type="entry name" value="Nudix_hydrolase"/>
</dbReference>
<dbReference type="Proteomes" id="UP000001753">
    <property type="component" value="Chromosome"/>
</dbReference>
<comment type="caution">
    <text evidence="4">The sequence shown here is derived from an EMBL/GenBank/DDBJ whole genome shotgun (WGS) entry which is preliminary data.</text>
</comment>
<dbReference type="EMBL" id="ACMP01000075">
    <property type="protein sequence ID" value="EEL70458.1"/>
    <property type="molecule type" value="Genomic_DNA"/>
</dbReference>
<dbReference type="Gene3D" id="3.90.79.10">
    <property type="entry name" value="Nucleoside Triphosphate Pyrophosphohydrolase"/>
    <property type="match status" value="1"/>
</dbReference>
<dbReference type="PROSITE" id="PS00893">
    <property type="entry name" value="NUDIX_BOX"/>
    <property type="match status" value="1"/>
</dbReference>
<feature type="domain" description="Nudix hydrolase" evidence="3">
    <location>
        <begin position="11"/>
        <end position="144"/>
    </location>
</feature>
<accession>C2XV30</accession>
<dbReference type="HOGENOM" id="CLU_149146_0_0_9"/>
<dbReference type="InterPro" id="IPR000086">
    <property type="entry name" value="NUDIX_hydrolase_dom"/>
</dbReference>
<proteinExistence type="inferred from homology"/>
<dbReference type="Pfam" id="PF00293">
    <property type="entry name" value="NUDIX"/>
    <property type="match status" value="1"/>
</dbReference>
<evidence type="ECO:0000256" key="1">
    <source>
        <dbReference type="ARBA" id="ARBA00022801"/>
    </source>
</evidence>
<sequence>MWNEWGDKMKNPKLRAEVMILNDDHSKVLVQCDLRETFYRFPGGSIEFGETAEEAIARELMEEYDLKIDVQELAVVSEHIFEWNNEKGHHCTLLHWGTVQERVRNEIRHKEHEDIILIWKSIEELKNKPTYPDGIVSYLEDNKRNIVHFIIKDK</sequence>
<reference evidence="4" key="1">
    <citation type="journal article" date="2012" name="Genome Res.">
        <title>Genomic characterization of the Bacillus cereus sensu lato species: Backdrop to the evolution of Bacillus anthracis.</title>
        <authorList>
            <person name="Zwick M.E."/>
            <person name="Joseph S.J."/>
            <person name="Didelot X."/>
            <person name="Chen P.E."/>
            <person name="Bishop-Lilly K.A."/>
            <person name="Stewart A.C."/>
            <person name="Willner K."/>
            <person name="Nolan N."/>
            <person name="Lentz S."/>
            <person name="Thomason M.K."/>
            <person name="Sozhamannan S."/>
            <person name="Mateczun A.J."/>
            <person name="Du L."/>
            <person name="Read T.D."/>
        </authorList>
    </citation>
    <scope>NUCLEOTIDE SEQUENCE [LARGE SCALE GENOMIC DNA]</scope>
    <source>
        <strain evidence="4">AH603</strain>
    </source>
</reference>
<evidence type="ECO:0000256" key="2">
    <source>
        <dbReference type="RuleBase" id="RU003476"/>
    </source>
</evidence>
<dbReference type="PROSITE" id="PS51462">
    <property type="entry name" value="NUDIX"/>
    <property type="match status" value="1"/>
</dbReference>
<gene>
    <name evidence="4" type="ORF">bcere0026_25520</name>
</gene>
<dbReference type="SUPFAM" id="SSF55811">
    <property type="entry name" value="Nudix"/>
    <property type="match status" value="1"/>
</dbReference>
<evidence type="ECO:0000259" key="3">
    <source>
        <dbReference type="PROSITE" id="PS51462"/>
    </source>
</evidence>
<dbReference type="PANTHER" id="PTHR43736:SF2">
    <property type="entry name" value="MUTT_NUDIX FAMILY PROTEIN"/>
    <property type="match status" value="1"/>
</dbReference>
<dbReference type="PANTHER" id="PTHR43736">
    <property type="entry name" value="ADP-RIBOSE PYROPHOSPHATASE"/>
    <property type="match status" value="1"/>
</dbReference>
<evidence type="ECO:0000313" key="4">
    <source>
        <dbReference type="EMBL" id="EEL70458.1"/>
    </source>
</evidence>
<protein>
    <submittedName>
        <fullName evidence="4">Phosphohydrolase (MutT/nudix family protein)</fullName>
    </submittedName>
</protein>
<dbReference type="PRINTS" id="PR00502">
    <property type="entry name" value="NUDIXFAMILY"/>
</dbReference>
<comment type="similarity">
    <text evidence="2">Belongs to the Nudix hydrolase family.</text>
</comment>
<name>C2XV30_BACMY</name>
<dbReference type="AlphaFoldDB" id="C2XV30"/>